<dbReference type="AlphaFoldDB" id="A0A9N9D1P9"/>
<accession>A0A9N9D1P9</accession>
<gene>
    <name evidence="1" type="ORF">CPELLU_LOCUS7840</name>
</gene>
<dbReference type="Proteomes" id="UP000789759">
    <property type="component" value="Unassembled WGS sequence"/>
</dbReference>
<evidence type="ECO:0000313" key="2">
    <source>
        <dbReference type="Proteomes" id="UP000789759"/>
    </source>
</evidence>
<sequence length="91" mass="10606">MNIQTSCATRKSPYLLEELADDFFEKSENNYLLDQSPTPYQEISLILNQKSTTLLQPELSTLHQPELLILNQYRSLIINQEDNVNEQNSYL</sequence>
<proteinExistence type="predicted"/>
<reference evidence="1" key="1">
    <citation type="submission" date="2021-06" db="EMBL/GenBank/DDBJ databases">
        <authorList>
            <person name="Kallberg Y."/>
            <person name="Tangrot J."/>
            <person name="Rosling A."/>
        </authorList>
    </citation>
    <scope>NUCLEOTIDE SEQUENCE</scope>
    <source>
        <strain evidence="1">FL966</strain>
    </source>
</reference>
<protein>
    <submittedName>
        <fullName evidence="1">8068_t:CDS:1</fullName>
    </submittedName>
</protein>
<comment type="caution">
    <text evidence="1">The sequence shown here is derived from an EMBL/GenBank/DDBJ whole genome shotgun (WGS) entry which is preliminary data.</text>
</comment>
<evidence type="ECO:0000313" key="1">
    <source>
        <dbReference type="EMBL" id="CAG8619373.1"/>
    </source>
</evidence>
<dbReference type="EMBL" id="CAJVQA010005377">
    <property type="protein sequence ID" value="CAG8619373.1"/>
    <property type="molecule type" value="Genomic_DNA"/>
</dbReference>
<keyword evidence="2" id="KW-1185">Reference proteome</keyword>
<organism evidence="1 2">
    <name type="scientific">Cetraspora pellucida</name>
    <dbReference type="NCBI Taxonomy" id="1433469"/>
    <lineage>
        <taxon>Eukaryota</taxon>
        <taxon>Fungi</taxon>
        <taxon>Fungi incertae sedis</taxon>
        <taxon>Mucoromycota</taxon>
        <taxon>Glomeromycotina</taxon>
        <taxon>Glomeromycetes</taxon>
        <taxon>Diversisporales</taxon>
        <taxon>Gigasporaceae</taxon>
        <taxon>Cetraspora</taxon>
    </lineage>
</organism>
<name>A0A9N9D1P9_9GLOM</name>